<evidence type="ECO:0000256" key="6">
    <source>
        <dbReference type="RuleBase" id="RU362042"/>
    </source>
</evidence>
<organism evidence="8 9">
    <name type="scientific">Duganella radicis</name>
    <dbReference type="NCBI Taxonomy" id="551988"/>
    <lineage>
        <taxon>Bacteria</taxon>
        <taxon>Pseudomonadati</taxon>
        <taxon>Pseudomonadota</taxon>
        <taxon>Betaproteobacteria</taxon>
        <taxon>Burkholderiales</taxon>
        <taxon>Oxalobacteraceae</taxon>
        <taxon>Telluria group</taxon>
        <taxon>Duganella</taxon>
    </lineage>
</organism>
<dbReference type="OrthoDB" id="8894855at2"/>
<evidence type="ECO:0000313" key="9">
    <source>
        <dbReference type="Proteomes" id="UP000475582"/>
    </source>
</evidence>
<dbReference type="InterPro" id="IPR019533">
    <property type="entry name" value="Peptidase_S26"/>
</dbReference>
<evidence type="ECO:0000256" key="4">
    <source>
        <dbReference type="ARBA" id="ARBA00019232"/>
    </source>
</evidence>
<dbReference type="InterPro" id="IPR019757">
    <property type="entry name" value="Pept_S26A_signal_pept_1_Lys-AS"/>
</dbReference>
<keyword evidence="6" id="KW-0645">Protease</keyword>
<evidence type="ECO:0000259" key="7">
    <source>
        <dbReference type="Pfam" id="PF10502"/>
    </source>
</evidence>
<evidence type="ECO:0000256" key="1">
    <source>
        <dbReference type="ARBA" id="ARBA00000677"/>
    </source>
</evidence>
<dbReference type="GO" id="GO:0004252">
    <property type="term" value="F:serine-type endopeptidase activity"/>
    <property type="evidence" value="ECO:0007669"/>
    <property type="project" value="InterPro"/>
</dbReference>
<feature type="transmembrane region" description="Helical" evidence="6">
    <location>
        <begin position="19"/>
        <end position="36"/>
    </location>
</feature>
<reference evidence="8 9" key="1">
    <citation type="submission" date="2019-11" db="EMBL/GenBank/DDBJ databases">
        <title>Type strains purchased from KCTC, JCM and DSMZ.</title>
        <authorList>
            <person name="Lu H."/>
        </authorList>
    </citation>
    <scope>NUCLEOTIDE SEQUENCE [LARGE SCALE GENOMIC DNA]</scope>
    <source>
        <strain evidence="8 9">KCTC 22382</strain>
    </source>
</reference>
<dbReference type="EC" id="3.4.21.89" evidence="3 6"/>
<feature type="domain" description="Peptidase S26" evidence="7">
    <location>
        <begin position="105"/>
        <end position="311"/>
    </location>
</feature>
<keyword evidence="6" id="KW-0472">Membrane</keyword>
<sequence>MSGWHLSIWSGDDLKPKKWIAVVLSIFTAPLAFLYLGSVQWALLSFVLSTGLGLLNFAVPGHEIVFGLVSVALVVLWIWLALRLIGQRTGEERRPWHTRWYGLVAIAAAWAVIAVLLRAFLYEPFKVPSSAMKPTLPVGANVLVQKHGYGHYGTMGAQLFHGALSASVVRGDIIAFDYPRDPSQTFLKRVVGLPGDKIVYRDKHVLVNGVDVRGKQLADYLDDERLAYMKRYREKLGQIEHDILISDSAPARMAQGEIATPPQCTNDGETLSCVVPVNSYFVMGDNRDNSLDSRYWGFVPAKAVIGKVVYIAAPRH</sequence>
<proteinExistence type="inferred from homology"/>
<dbReference type="EMBL" id="WNKY01000012">
    <property type="protein sequence ID" value="MTV38552.1"/>
    <property type="molecule type" value="Genomic_DNA"/>
</dbReference>
<dbReference type="Gene3D" id="2.10.109.10">
    <property type="entry name" value="Umud Fragment, subunit A"/>
    <property type="match status" value="1"/>
</dbReference>
<comment type="similarity">
    <text evidence="2 6">Belongs to the peptidase S26 family.</text>
</comment>
<dbReference type="CDD" id="cd06530">
    <property type="entry name" value="S26_SPase_I"/>
    <property type="match status" value="1"/>
</dbReference>
<protein>
    <recommendedName>
        <fullName evidence="4 6">Signal peptidase I</fullName>
        <ecNumber evidence="3 6">3.4.21.89</ecNumber>
    </recommendedName>
</protein>
<dbReference type="InterPro" id="IPR000223">
    <property type="entry name" value="Pept_S26A_signal_pept_1"/>
</dbReference>
<keyword evidence="5 6" id="KW-0378">Hydrolase</keyword>
<dbReference type="AlphaFoldDB" id="A0A6L6PHU9"/>
<dbReference type="SUPFAM" id="SSF51306">
    <property type="entry name" value="LexA/Signal peptidase"/>
    <property type="match status" value="1"/>
</dbReference>
<keyword evidence="6" id="KW-1133">Transmembrane helix</keyword>
<dbReference type="PRINTS" id="PR00727">
    <property type="entry name" value="LEADERPTASE"/>
</dbReference>
<dbReference type="PROSITE" id="PS00761">
    <property type="entry name" value="SPASE_I_3"/>
    <property type="match status" value="1"/>
</dbReference>
<feature type="transmembrane region" description="Helical" evidence="6">
    <location>
        <begin position="98"/>
        <end position="121"/>
    </location>
</feature>
<keyword evidence="6" id="KW-0812">Transmembrane</keyword>
<accession>A0A6L6PHU9</accession>
<dbReference type="GO" id="GO:0016020">
    <property type="term" value="C:membrane"/>
    <property type="evidence" value="ECO:0007669"/>
    <property type="project" value="UniProtKB-SubCell"/>
</dbReference>
<name>A0A6L6PHU9_9BURK</name>
<comment type="catalytic activity">
    <reaction evidence="1 6">
        <text>Cleavage of hydrophobic, N-terminal signal or leader sequences from secreted and periplasmic proteins.</text>
        <dbReference type="EC" id="3.4.21.89"/>
    </reaction>
</comment>
<keyword evidence="9" id="KW-1185">Reference proteome</keyword>
<feature type="transmembrane region" description="Helical" evidence="6">
    <location>
        <begin position="65"/>
        <end position="86"/>
    </location>
</feature>
<dbReference type="InterPro" id="IPR019758">
    <property type="entry name" value="Pept_S26A_signal_pept_1_CS"/>
</dbReference>
<evidence type="ECO:0000256" key="3">
    <source>
        <dbReference type="ARBA" id="ARBA00013208"/>
    </source>
</evidence>
<evidence type="ECO:0000256" key="2">
    <source>
        <dbReference type="ARBA" id="ARBA00009370"/>
    </source>
</evidence>
<dbReference type="PANTHER" id="PTHR43390">
    <property type="entry name" value="SIGNAL PEPTIDASE I"/>
    <property type="match status" value="1"/>
</dbReference>
<evidence type="ECO:0000313" key="8">
    <source>
        <dbReference type="EMBL" id="MTV38552.1"/>
    </source>
</evidence>
<dbReference type="PANTHER" id="PTHR43390:SF1">
    <property type="entry name" value="CHLOROPLAST PROCESSING PEPTIDASE"/>
    <property type="match status" value="1"/>
</dbReference>
<comment type="caution">
    <text evidence="6">Lacks conserved residue(s) required for the propagation of feature annotation.</text>
</comment>
<gene>
    <name evidence="8" type="primary">lepB</name>
    <name evidence="8" type="ORF">GM676_13295</name>
</gene>
<dbReference type="Pfam" id="PF10502">
    <property type="entry name" value="Peptidase_S26"/>
    <property type="match status" value="1"/>
</dbReference>
<dbReference type="GO" id="GO:0006465">
    <property type="term" value="P:signal peptide processing"/>
    <property type="evidence" value="ECO:0007669"/>
    <property type="project" value="InterPro"/>
</dbReference>
<dbReference type="NCBIfam" id="TIGR02227">
    <property type="entry name" value="sigpep_I_bact"/>
    <property type="match status" value="1"/>
</dbReference>
<dbReference type="Proteomes" id="UP000475582">
    <property type="component" value="Unassembled WGS sequence"/>
</dbReference>
<dbReference type="PROSITE" id="PS00760">
    <property type="entry name" value="SPASE_I_2"/>
    <property type="match status" value="1"/>
</dbReference>
<evidence type="ECO:0000256" key="5">
    <source>
        <dbReference type="ARBA" id="ARBA00022801"/>
    </source>
</evidence>
<dbReference type="GO" id="GO:0009003">
    <property type="term" value="F:signal peptidase activity"/>
    <property type="evidence" value="ECO:0007669"/>
    <property type="project" value="UniProtKB-EC"/>
</dbReference>
<comment type="caution">
    <text evidence="8">The sequence shown here is derived from an EMBL/GenBank/DDBJ whole genome shotgun (WGS) entry which is preliminary data.</text>
</comment>
<dbReference type="InterPro" id="IPR036286">
    <property type="entry name" value="LexA/Signal_pep-like_sf"/>
</dbReference>
<comment type="subcellular location">
    <subcellularLocation>
        <location evidence="6">Membrane</location>
        <topology evidence="6">Single-pass type II membrane protein</topology>
    </subcellularLocation>
</comment>